<gene>
    <name evidence="1" type="primary">Nfu_g_1_020680</name>
</gene>
<reference evidence="1" key="2">
    <citation type="submission" date="2016-06" db="EMBL/GenBank/DDBJ databases">
        <title>The genome of a short-lived fish provides insights into sex chromosome evolution and the genetic control of aging.</title>
        <authorList>
            <person name="Reichwald K."/>
            <person name="Felder M."/>
            <person name="Petzold A."/>
            <person name="Koch P."/>
            <person name="Groth M."/>
            <person name="Platzer M."/>
        </authorList>
    </citation>
    <scope>NUCLEOTIDE SEQUENCE</scope>
    <source>
        <tissue evidence="1">Brain</tissue>
    </source>
</reference>
<feature type="non-terminal residue" evidence="1">
    <location>
        <position position="87"/>
    </location>
</feature>
<feature type="non-terminal residue" evidence="1">
    <location>
        <position position="1"/>
    </location>
</feature>
<accession>A0A1A8L5L3</accession>
<evidence type="ECO:0000313" key="1">
    <source>
        <dbReference type="EMBL" id="SBR40095.1"/>
    </source>
</evidence>
<organism evidence="1">
    <name type="scientific">Nothobranchius pienaari</name>
    <dbReference type="NCBI Taxonomy" id="704102"/>
    <lineage>
        <taxon>Eukaryota</taxon>
        <taxon>Metazoa</taxon>
        <taxon>Chordata</taxon>
        <taxon>Craniata</taxon>
        <taxon>Vertebrata</taxon>
        <taxon>Euteleostomi</taxon>
        <taxon>Actinopterygii</taxon>
        <taxon>Neopterygii</taxon>
        <taxon>Teleostei</taxon>
        <taxon>Neoteleostei</taxon>
        <taxon>Acanthomorphata</taxon>
        <taxon>Ovalentaria</taxon>
        <taxon>Atherinomorphae</taxon>
        <taxon>Cyprinodontiformes</taxon>
        <taxon>Nothobranchiidae</taxon>
        <taxon>Nothobranchius</taxon>
    </lineage>
</organism>
<dbReference type="EMBL" id="HAEF01002713">
    <property type="protein sequence ID" value="SBR40095.1"/>
    <property type="molecule type" value="Transcribed_RNA"/>
</dbReference>
<proteinExistence type="predicted"/>
<name>A0A1A8L5L3_9TELE</name>
<protein>
    <submittedName>
        <fullName evidence="1">Uncharacterized protein</fullName>
    </submittedName>
</protein>
<reference evidence="1" key="1">
    <citation type="submission" date="2016-05" db="EMBL/GenBank/DDBJ databases">
        <authorList>
            <person name="Lavstsen T."/>
            <person name="Jespersen J.S."/>
        </authorList>
    </citation>
    <scope>NUCLEOTIDE SEQUENCE</scope>
    <source>
        <tissue evidence="1">Brain</tissue>
    </source>
</reference>
<dbReference type="AlphaFoldDB" id="A0A1A8L5L3"/>
<sequence>TAGGQSEELDLQQIVNIRCFNSTSVSLLNTAAPAKPPSAVLSSVYLAPCEPSHPLSMWVRSYTLQSGPLPDNSQPTAFQQLRACGQT</sequence>